<feature type="signal peptide" evidence="1">
    <location>
        <begin position="1"/>
        <end position="24"/>
    </location>
</feature>
<dbReference type="EMBL" id="JAZDUA010000345">
    <property type="protein sequence ID" value="KAK7794145.1"/>
    <property type="molecule type" value="Genomic_DNA"/>
</dbReference>
<evidence type="ECO:0008006" key="4">
    <source>
        <dbReference type="Google" id="ProtNLM"/>
    </source>
</evidence>
<organism evidence="2 3">
    <name type="scientific">Gryllus longicercus</name>
    <dbReference type="NCBI Taxonomy" id="2509291"/>
    <lineage>
        <taxon>Eukaryota</taxon>
        <taxon>Metazoa</taxon>
        <taxon>Ecdysozoa</taxon>
        <taxon>Arthropoda</taxon>
        <taxon>Hexapoda</taxon>
        <taxon>Insecta</taxon>
        <taxon>Pterygota</taxon>
        <taxon>Neoptera</taxon>
        <taxon>Polyneoptera</taxon>
        <taxon>Orthoptera</taxon>
        <taxon>Ensifera</taxon>
        <taxon>Gryllidea</taxon>
        <taxon>Grylloidea</taxon>
        <taxon>Gryllidae</taxon>
        <taxon>Gryllinae</taxon>
        <taxon>Gryllus</taxon>
    </lineage>
</organism>
<keyword evidence="1" id="KW-0732">Signal</keyword>
<dbReference type="InterPro" id="IPR021454">
    <property type="entry name" value="DUF3105"/>
</dbReference>
<gene>
    <name evidence="2" type="ORF">R5R35_012528</name>
</gene>
<evidence type="ECO:0000313" key="2">
    <source>
        <dbReference type="EMBL" id="KAK7794145.1"/>
    </source>
</evidence>
<accession>A0AAN9VD82</accession>
<sequence>MPRPQQKELLIAAALLLYLGAVCSQSFEVTTPKVETWTGRWLPERPPVEVTTESTDEDDSHGVKMGVASPVCDDARSNLTLDWDFSPVNYTCFSRYRIRPDESVQPILERENIPRFYIAQHKCMDQPISYDTLLPTFGTHRPLWPRYGEYKFVPRQRWLHNLEHGGIVALYHPCANPVEVNRLRQLVSKCLWRHVISPSNFLDPERPLALLAWGWRLTMPAAQSDVIQEFIQQHALKGPEAISRDGQYDLGLLNPAQYVSNPEDDMLCP</sequence>
<evidence type="ECO:0000313" key="3">
    <source>
        <dbReference type="Proteomes" id="UP001378592"/>
    </source>
</evidence>
<evidence type="ECO:0000256" key="1">
    <source>
        <dbReference type="SAM" id="SignalP"/>
    </source>
</evidence>
<keyword evidence="3" id="KW-1185">Reference proteome</keyword>
<proteinExistence type="predicted"/>
<comment type="caution">
    <text evidence="2">The sequence shown here is derived from an EMBL/GenBank/DDBJ whole genome shotgun (WGS) entry which is preliminary data.</text>
</comment>
<dbReference type="GO" id="GO:0005737">
    <property type="term" value="C:cytoplasm"/>
    <property type="evidence" value="ECO:0007669"/>
    <property type="project" value="TreeGrafter"/>
</dbReference>
<protein>
    <recommendedName>
        <fullName evidence="4">DUF3105 domain-containing protein</fullName>
    </recommendedName>
</protein>
<dbReference type="PANTHER" id="PTHR34179">
    <property type="entry name" value="TUMOR PROTEIN P53-INDUCIBLE PROTEIN 13"/>
    <property type="match status" value="1"/>
</dbReference>
<dbReference type="PANTHER" id="PTHR34179:SF1">
    <property type="entry name" value="TUMOR PROTEIN P53-INDUCIBLE PROTEIN 13"/>
    <property type="match status" value="1"/>
</dbReference>
<name>A0AAN9VD82_9ORTH</name>
<reference evidence="2 3" key="1">
    <citation type="submission" date="2024-03" db="EMBL/GenBank/DDBJ databases">
        <title>The genome assembly and annotation of the cricket Gryllus longicercus Weissman &amp; Gray.</title>
        <authorList>
            <person name="Szrajer S."/>
            <person name="Gray D."/>
            <person name="Ylla G."/>
        </authorList>
    </citation>
    <scope>NUCLEOTIDE SEQUENCE [LARGE SCALE GENOMIC DNA]</scope>
    <source>
        <strain evidence="2">DAG 2021-001</strain>
        <tissue evidence="2">Whole body minus gut</tissue>
    </source>
</reference>
<dbReference type="Pfam" id="PF11303">
    <property type="entry name" value="DUF3105"/>
    <property type="match status" value="1"/>
</dbReference>
<feature type="chain" id="PRO_5042934402" description="DUF3105 domain-containing protein" evidence="1">
    <location>
        <begin position="25"/>
        <end position="269"/>
    </location>
</feature>
<dbReference type="AlphaFoldDB" id="A0AAN9VD82"/>
<dbReference type="Proteomes" id="UP001378592">
    <property type="component" value="Unassembled WGS sequence"/>
</dbReference>